<feature type="region of interest" description="Disordered" evidence="1">
    <location>
        <begin position="157"/>
        <end position="273"/>
    </location>
</feature>
<feature type="compositionally biased region" description="Low complexity" evidence="1">
    <location>
        <begin position="481"/>
        <end position="503"/>
    </location>
</feature>
<proteinExistence type="predicted"/>
<keyword evidence="2" id="KW-0472">Membrane</keyword>
<keyword evidence="2" id="KW-0812">Transmembrane</keyword>
<feature type="compositionally biased region" description="Basic and acidic residues" evidence="1">
    <location>
        <begin position="893"/>
        <end position="906"/>
    </location>
</feature>
<feature type="region of interest" description="Disordered" evidence="1">
    <location>
        <begin position="762"/>
        <end position="820"/>
    </location>
</feature>
<dbReference type="AlphaFoldDB" id="A0A4S8MHZ2"/>
<feature type="compositionally biased region" description="Basic and acidic residues" evidence="1">
    <location>
        <begin position="707"/>
        <end position="720"/>
    </location>
</feature>
<evidence type="ECO:0000313" key="3">
    <source>
        <dbReference type="EMBL" id="THV02323.1"/>
    </source>
</evidence>
<feature type="compositionally biased region" description="Basic and acidic residues" evidence="1">
    <location>
        <begin position="608"/>
        <end position="620"/>
    </location>
</feature>
<keyword evidence="4" id="KW-1185">Reference proteome</keyword>
<feature type="compositionally biased region" description="Basic and acidic residues" evidence="1">
    <location>
        <begin position="396"/>
        <end position="408"/>
    </location>
</feature>
<feature type="compositionally biased region" description="Polar residues" evidence="1">
    <location>
        <begin position="226"/>
        <end position="237"/>
    </location>
</feature>
<reference evidence="3 4" key="1">
    <citation type="journal article" date="2019" name="Nat. Ecol. Evol.">
        <title>Megaphylogeny resolves global patterns of mushroom evolution.</title>
        <authorList>
            <person name="Varga T."/>
            <person name="Krizsan K."/>
            <person name="Foldi C."/>
            <person name="Dima B."/>
            <person name="Sanchez-Garcia M."/>
            <person name="Sanchez-Ramirez S."/>
            <person name="Szollosi G.J."/>
            <person name="Szarkandi J.G."/>
            <person name="Papp V."/>
            <person name="Albert L."/>
            <person name="Andreopoulos W."/>
            <person name="Angelini C."/>
            <person name="Antonin V."/>
            <person name="Barry K.W."/>
            <person name="Bougher N.L."/>
            <person name="Buchanan P."/>
            <person name="Buyck B."/>
            <person name="Bense V."/>
            <person name="Catcheside P."/>
            <person name="Chovatia M."/>
            <person name="Cooper J."/>
            <person name="Damon W."/>
            <person name="Desjardin D."/>
            <person name="Finy P."/>
            <person name="Geml J."/>
            <person name="Haridas S."/>
            <person name="Hughes K."/>
            <person name="Justo A."/>
            <person name="Karasinski D."/>
            <person name="Kautmanova I."/>
            <person name="Kiss B."/>
            <person name="Kocsube S."/>
            <person name="Kotiranta H."/>
            <person name="LaButti K.M."/>
            <person name="Lechner B.E."/>
            <person name="Liimatainen K."/>
            <person name="Lipzen A."/>
            <person name="Lukacs Z."/>
            <person name="Mihaltcheva S."/>
            <person name="Morgado L.N."/>
            <person name="Niskanen T."/>
            <person name="Noordeloos M.E."/>
            <person name="Ohm R.A."/>
            <person name="Ortiz-Santana B."/>
            <person name="Ovrebo C."/>
            <person name="Racz N."/>
            <person name="Riley R."/>
            <person name="Savchenko A."/>
            <person name="Shiryaev A."/>
            <person name="Soop K."/>
            <person name="Spirin V."/>
            <person name="Szebenyi C."/>
            <person name="Tomsovsky M."/>
            <person name="Tulloss R.E."/>
            <person name="Uehling J."/>
            <person name="Grigoriev I.V."/>
            <person name="Vagvolgyi C."/>
            <person name="Papp T."/>
            <person name="Martin F.M."/>
            <person name="Miettinen O."/>
            <person name="Hibbett D.S."/>
            <person name="Nagy L.G."/>
        </authorList>
    </citation>
    <scope>NUCLEOTIDE SEQUENCE [LARGE SCALE GENOMIC DNA]</scope>
    <source>
        <strain evidence="3 4">CBS 962.96</strain>
    </source>
</reference>
<feature type="compositionally biased region" description="Acidic residues" evidence="1">
    <location>
        <begin position="1000"/>
        <end position="1024"/>
    </location>
</feature>
<feature type="region of interest" description="Disordered" evidence="1">
    <location>
        <begin position="465"/>
        <end position="750"/>
    </location>
</feature>
<feature type="compositionally biased region" description="Basic residues" evidence="1">
    <location>
        <begin position="586"/>
        <end position="602"/>
    </location>
</feature>
<feature type="compositionally biased region" description="Low complexity" evidence="1">
    <location>
        <begin position="644"/>
        <end position="672"/>
    </location>
</feature>
<feature type="compositionally biased region" description="Pro residues" evidence="1">
    <location>
        <begin position="465"/>
        <end position="480"/>
    </location>
</feature>
<feature type="compositionally biased region" description="Acidic residues" evidence="1">
    <location>
        <begin position="506"/>
        <end position="515"/>
    </location>
</feature>
<feature type="compositionally biased region" description="Acidic residues" evidence="1">
    <location>
        <begin position="968"/>
        <end position="990"/>
    </location>
</feature>
<dbReference type="Proteomes" id="UP000297245">
    <property type="component" value="Unassembled WGS sequence"/>
</dbReference>
<feature type="compositionally biased region" description="Low complexity" evidence="1">
    <location>
        <begin position="938"/>
        <end position="967"/>
    </location>
</feature>
<feature type="compositionally biased region" description="Basic and acidic residues" evidence="1">
    <location>
        <begin position="516"/>
        <end position="531"/>
    </location>
</feature>
<protein>
    <submittedName>
        <fullName evidence="3">Uncharacterized protein</fullName>
    </submittedName>
</protein>
<feature type="transmembrane region" description="Helical" evidence="2">
    <location>
        <begin position="1026"/>
        <end position="1049"/>
    </location>
</feature>
<organism evidence="3 4">
    <name type="scientific">Dendrothele bispora (strain CBS 962.96)</name>
    <dbReference type="NCBI Taxonomy" id="1314807"/>
    <lineage>
        <taxon>Eukaryota</taxon>
        <taxon>Fungi</taxon>
        <taxon>Dikarya</taxon>
        <taxon>Basidiomycota</taxon>
        <taxon>Agaricomycotina</taxon>
        <taxon>Agaricomycetes</taxon>
        <taxon>Agaricomycetidae</taxon>
        <taxon>Agaricales</taxon>
        <taxon>Agaricales incertae sedis</taxon>
        <taxon>Dendrothele</taxon>
    </lineage>
</organism>
<evidence type="ECO:0000313" key="4">
    <source>
        <dbReference type="Proteomes" id="UP000297245"/>
    </source>
</evidence>
<feature type="compositionally biased region" description="Low complexity" evidence="1">
    <location>
        <begin position="250"/>
        <end position="265"/>
    </location>
</feature>
<feature type="compositionally biased region" description="Low complexity" evidence="1">
    <location>
        <begin position="762"/>
        <end position="800"/>
    </location>
</feature>
<keyword evidence="2" id="KW-1133">Transmembrane helix</keyword>
<feature type="region of interest" description="Disordered" evidence="1">
    <location>
        <begin position="396"/>
        <end position="420"/>
    </location>
</feature>
<dbReference type="EMBL" id="ML179078">
    <property type="protein sequence ID" value="THV02323.1"/>
    <property type="molecule type" value="Genomic_DNA"/>
</dbReference>
<feature type="compositionally biased region" description="Low complexity" evidence="1">
    <location>
        <begin position="175"/>
        <end position="189"/>
    </location>
</feature>
<name>A0A4S8MHZ2_DENBC</name>
<evidence type="ECO:0000256" key="1">
    <source>
        <dbReference type="SAM" id="MobiDB-lite"/>
    </source>
</evidence>
<feature type="region of interest" description="Disordered" evidence="1">
    <location>
        <begin position="856"/>
        <end position="1024"/>
    </location>
</feature>
<evidence type="ECO:0000256" key="2">
    <source>
        <dbReference type="SAM" id="Phobius"/>
    </source>
</evidence>
<sequence length="1094" mass="120156">MEEDATLLYASSSKPTQVSRRSPVIYICTTAGCSSILTLAKDGREGMERGLCWRCRGCSGPMNHVNDDDTQRSNNAYFQNGQDEYPTPHPVRRGPVPAIAPQHSFISTQTQTVPRATQKQQHSHSLVPVHPIYNPVPENIRTNMAMATTPLDANANTDRNAIRIPGPPFVQPLFQPSTSQFQVPSQSSPPLRPQHPYDRFVNDNRAAPRKKIAPGLSSSSSYSSSTRPLNTLPSTSRGRPRLHSHPYARSFSSSSSTSTSTSFSSPDLASGFGPSTTVVNATTTDYTNPYTYPSPSSLSAPRAQRTMRVDVRESINGNGDLNENRTSQINGNLDIPPFPVPVPVPEVYHFTFTPPGNVSGVPADVSTHRRDVVTCAHVDMDANVAMMTNEIRVDVPRDGDMDLKDSRGRGRGGGRNGQEILDSLRGLDQDLVEAVRGALSKSLHESLPILRTELVLPPQIPYPPLPPPPHLLPSPSPLSPSPFSQSHSHPPQHPQSGPQQQHQQELELESEQEQEQEMKQRLEQERERGEREDPDEWPWEAMDLAYPEPGSGPEAGQVNTPAPPGKEIVDLTLESDKDEGEEDHRYHHHRYHHHHHHQNRRHGGMDGNGDRDRDRDREYWDWDWNGGGPNDKHKHHHHHQEGETTYPYPYKSPSNSNSNPNPYLNPNAAYAYPTPPRSNTKPRFRKSTTYGASDASGIPPPPPVPRFDIDRTVRVSRDNVDADCFPHQAVPPPPPGSSGGGRVLSETSQGLFTTRPLSLSLGLGLGLDDSSPSSSDLPRPVVSSLHPSSSAGSNSNSNSSHFDAPTQTPSSSSSSGLFSIPPVERSERCIAPGCDNQLSGSGTSKRCMRCVKERWVESRNQNLHTRTRTGQEDPTQPKTKTKIKIKIPSILRRAKDVEREVRERMRSRSKRGGGGREGREKKKKKGLRVRWADGYVGSGSDSDSGSDSSDMSGSAKSGSGSSGVDGESGSDSDDDDEEGQSEEDEEEDGIEGGIRGWDSDLTELSDEDEDEVDDRFSEDEEEEDGMGSLVVFGLALVLVVAIEALLWLFPASSQLFSVPPLSLCAFHVPLSTGSSLQKILNNIFQMKMTVHMNE</sequence>
<accession>A0A4S8MHZ2</accession>
<gene>
    <name evidence="3" type="ORF">K435DRAFT_836520</name>
</gene>